<keyword evidence="1" id="KW-1133">Transmembrane helix</keyword>
<organism evidence="2 3">
    <name type="scientific">Parageobacillus thermoglucosidasius</name>
    <name type="common">Geobacillus thermoglucosidasius</name>
    <dbReference type="NCBI Taxonomy" id="1426"/>
    <lineage>
        <taxon>Bacteria</taxon>
        <taxon>Bacillati</taxon>
        <taxon>Bacillota</taxon>
        <taxon>Bacilli</taxon>
        <taxon>Bacillales</taxon>
        <taxon>Anoxybacillaceae</taxon>
        <taxon>Parageobacillus</taxon>
    </lineage>
</organism>
<proteinExistence type="predicted"/>
<dbReference type="EMBL" id="CP063416">
    <property type="protein sequence ID" value="UOE78369.1"/>
    <property type="molecule type" value="Genomic_DNA"/>
</dbReference>
<dbReference type="Proteomes" id="UP001058458">
    <property type="component" value="Plasmid unnamed2"/>
</dbReference>
<feature type="transmembrane region" description="Helical" evidence="1">
    <location>
        <begin position="20"/>
        <end position="40"/>
    </location>
</feature>
<gene>
    <name evidence="2" type="ORF">IMI45_20245</name>
</gene>
<feature type="transmembrane region" description="Helical" evidence="1">
    <location>
        <begin position="46"/>
        <end position="65"/>
    </location>
</feature>
<keyword evidence="1" id="KW-0812">Transmembrane</keyword>
<keyword evidence="2" id="KW-0614">Plasmid</keyword>
<evidence type="ECO:0000256" key="1">
    <source>
        <dbReference type="SAM" id="Phobius"/>
    </source>
</evidence>
<protein>
    <recommendedName>
        <fullName evidence="4">Conjugal transfer protein</fullName>
    </recommendedName>
</protein>
<geneLocation type="plasmid" evidence="2 3">
    <name>unnamed2</name>
</geneLocation>
<dbReference type="RefSeq" id="WP_248295959.1">
    <property type="nucleotide sequence ID" value="NZ_CP063416.1"/>
</dbReference>
<accession>A0AB38R615</accession>
<evidence type="ECO:0000313" key="3">
    <source>
        <dbReference type="Proteomes" id="UP001058458"/>
    </source>
</evidence>
<sequence>MKEKRRLPRHVDGRIKIGYFTLKSFFMWLPIGITIVYIVITHISPAMLFIGVLCLGLSAFAFMELKYRETGLDYIKYFCKYELYGFLSEFFPKKFPPKRIILERSIEDVPLTRRFIQNRKVHEIFEKRKEIRDEKSN</sequence>
<name>A0AB38R615_PARTM</name>
<reference evidence="2" key="1">
    <citation type="submission" date="2020-10" db="EMBL/GenBank/DDBJ databases">
        <authorList>
            <person name="Delgado J.A."/>
            <person name="Gonzalez J.M."/>
        </authorList>
    </citation>
    <scope>NUCLEOTIDE SEQUENCE</scope>
    <source>
        <strain evidence="2">23.6</strain>
        <plasmid evidence="2">unnamed2</plasmid>
    </source>
</reference>
<dbReference type="AlphaFoldDB" id="A0AB38R615"/>
<evidence type="ECO:0000313" key="2">
    <source>
        <dbReference type="EMBL" id="UOE78369.1"/>
    </source>
</evidence>
<evidence type="ECO:0008006" key="4">
    <source>
        <dbReference type="Google" id="ProtNLM"/>
    </source>
</evidence>
<keyword evidence="1" id="KW-0472">Membrane</keyword>